<dbReference type="AlphaFoldDB" id="A0AB39I4E0"/>
<name>A0AB39I4E0_9PSED</name>
<organism evidence="1">
    <name type="scientific">Pseudomonas sp. Hg7Tf</name>
    <dbReference type="NCBI Taxonomy" id="3236988"/>
    <lineage>
        <taxon>Bacteria</taxon>
        <taxon>Pseudomonadati</taxon>
        <taxon>Pseudomonadota</taxon>
        <taxon>Gammaproteobacteria</taxon>
        <taxon>Pseudomonadales</taxon>
        <taxon>Pseudomonadaceae</taxon>
        <taxon>Pseudomonas</taxon>
    </lineage>
</organism>
<sequence>MAIIFSVMRALYALISFKPKVVTRRLSPEEVNLLEHYRSLSEADRTAMRYLCTAYREVSRF</sequence>
<proteinExistence type="predicted"/>
<dbReference type="EMBL" id="CP162607">
    <property type="protein sequence ID" value="XDK39721.1"/>
    <property type="molecule type" value="Genomic_DNA"/>
</dbReference>
<protein>
    <submittedName>
        <fullName evidence="1">Uncharacterized protein</fullName>
    </submittedName>
</protein>
<evidence type="ECO:0000313" key="1">
    <source>
        <dbReference type="EMBL" id="XDK39721.1"/>
    </source>
</evidence>
<reference evidence="1" key="1">
    <citation type="submission" date="2024-07" db="EMBL/GenBank/DDBJ databases">
        <title>Identification and characteristics of a novel species of coltsfoot's symbiotic bacteria.</title>
        <authorList>
            <person name="Juszczyk A."/>
            <person name="Jasielczuk I."/>
            <person name="Gurgul A."/>
            <person name="Rogala M."/>
            <person name="Kowalczyk A."/>
            <person name="Szmatola T."/>
            <person name="Kosecka-Strojek M."/>
            <person name="Arent Z."/>
            <person name="Latowski D."/>
        </authorList>
    </citation>
    <scope>NUCLEOTIDE SEQUENCE</scope>
    <source>
        <strain evidence="1">Hg7Tf</strain>
    </source>
</reference>
<accession>A0AB39I4E0</accession>
<gene>
    <name evidence="1" type="ORF">AB4Y39_05420</name>
</gene>
<dbReference type="RefSeq" id="WP_045184089.1">
    <property type="nucleotide sequence ID" value="NZ_CP162607.1"/>
</dbReference>